<keyword evidence="2" id="KW-1133">Transmembrane helix</keyword>
<evidence type="ECO:0000313" key="4">
    <source>
        <dbReference type="Proteomes" id="UP000805614"/>
    </source>
</evidence>
<feature type="region of interest" description="Disordered" evidence="1">
    <location>
        <begin position="1"/>
        <end position="20"/>
    </location>
</feature>
<evidence type="ECO:0000256" key="1">
    <source>
        <dbReference type="SAM" id="MobiDB-lite"/>
    </source>
</evidence>
<reference evidence="3 4" key="1">
    <citation type="submission" date="2020-06" db="EMBL/GenBank/DDBJ databases">
        <title>Actinomadura xiongansis sp. nov., isolated from soil of Baiyangdian.</title>
        <authorList>
            <person name="Zhang X."/>
        </authorList>
    </citation>
    <scope>NUCLEOTIDE SEQUENCE [LARGE SCALE GENOMIC DNA]</scope>
    <source>
        <strain evidence="3 4">HBUM206468</strain>
    </source>
</reference>
<name>A0ABR7LXH3_9ACTN</name>
<dbReference type="Proteomes" id="UP000805614">
    <property type="component" value="Unassembled WGS sequence"/>
</dbReference>
<dbReference type="EMBL" id="JABVEC010000026">
    <property type="protein sequence ID" value="MBC6469383.1"/>
    <property type="molecule type" value="Genomic_DNA"/>
</dbReference>
<evidence type="ECO:0000313" key="3">
    <source>
        <dbReference type="EMBL" id="MBC6469383.1"/>
    </source>
</evidence>
<accession>A0ABR7LXH3</accession>
<comment type="caution">
    <text evidence="3">The sequence shown here is derived from an EMBL/GenBank/DDBJ whole genome shotgun (WGS) entry which is preliminary data.</text>
</comment>
<keyword evidence="2" id="KW-0812">Transmembrane</keyword>
<feature type="transmembrane region" description="Helical" evidence="2">
    <location>
        <begin position="45"/>
        <end position="66"/>
    </location>
</feature>
<organism evidence="3 4">
    <name type="scientific">Actinomadura alba</name>
    <dbReference type="NCBI Taxonomy" id="406431"/>
    <lineage>
        <taxon>Bacteria</taxon>
        <taxon>Bacillati</taxon>
        <taxon>Actinomycetota</taxon>
        <taxon>Actinomycetes</taxon>
        <taxon>Streptosporangiales</taxon>
        <taxon>Thermomonosporaceae</taxon>
        <taxon>Actinomadura</taxon>
    </lineage>
</organism>
<evidence type="ECO:0008006" key="5">
    <source>
        <dbReference type="Google" id="ProtNLM"/>
    </source>
</evidence>
<keyword evidence="2" id="KW-0472">Membrane</keyword>
<sequence length="203" mass="22085">MSNPQGSPPPSFDPSDFQAPMSGPPAGVRFGLLGPPGTHLRQFRLLGAILITGPLLMLLMLSQVGTEGGEPMIPFVTVCTVMAVAAGAALAVGWWTPRPLSPRDHGHRHPAETAEAALAAFRRALWRRIYPCWIPILLGMVTSGWGGDGLRFYAVGFAFGWPLIVFLVWPRVGLIEGMRRRMESRGVPSYLWQALLAPAPPRR</sequence>
<keyword evidence="4" id="KW-1185">Reference proteome</keyword>
<dbReference type="RefSeq" id="WP_187246429.1">
    <property type="nucleotide sequence ID" value="NZ_BAAAOK010000009.1"/>
</dbReference>
<feature type="transmembrane region" description="Helical" evidence="2">
    <location>
        <begin position="72"/>
        <end position="95"/>
    </location>
</feature>
<proteinExistence type="predicted"/>
<feature type="transmembrane region" description="Helical" evidence="2">
    <location>
        <begin position="152"/>
        <end position="172"/>
    </location>
</feature>
<evidence type="ECO:0000256" key="2">
    <source>
        <dbReference type="SAM" id="Phobius"/>
    </source>
</evidence>
<protein>
    <recommendedName>
        <fullName evidence="5">Transmembrane protein</fullName>
    </recommendedName>
</protein>
<feature type="compositionally biased region" description="Pro residues" evidence="1">
    <location>
        <begin position="1"/>
        <end position="12"/>
    </location>
</feature>
<gene>
    <name evidence="3" type="ORF">HKK74_28385</name>
</gene>